<keyword evidence="6" id="KW-0597">Phosphoprotein</keyword>
<dbReference type="SUPFAM" id="SSF46894">
    <property type="entry name" value="C-terminal effector domain of the bipartite response regulators"/>
    <property type="match status" value="1"/>
</dbReference>
<evidence type="ECO:0000259" key="7">
    <source>
        <dbReference type="PROSITE" id="PS50110"/>
    </source>
</evidence>
<dbReference type="PANTHER" id="PTHR35807:SF2">
    <property type="entry name" value="TRANSCRIPTIONAL ACTIVATOR DOMAIN"/>
    <property type="match status" value="1"/>
</dbReference>
<dbReference type="SMART" id="SM01043">
    <property type="entry name" value="BTAD"/>
    <property type="match status" value="1"/>
</dbReference>
<dbReference type="PANTHER" id="PTHR35807">
    <property type="entry name" value="TRANSCRIPTIONAL REGULATOR REDD-RELATED"/>
    <property type="match status" value="1"/>
</dbReference>
<dbReference type="InterPro" id="IPR051677">
    <property type="entry name" value="AfsR-DnrI-RedD_regulator"/>
</dbReference>
<gene>
    <name evidence="8" type="ORF">WMW72_22540</name>
</gene>
<evidence type="ECO:0000256" key="4">
    <source>
        <dbReference type="ARBA" id="ARBA00023125"/>
    </source>
</evidence>
<dbReference type="InterPro" id="IPR001867">
    <property type="entry name" value="OmpR/PhoB-type_DNA-bd"/>
</dbReference>
<dbReference type="Pfam" id="PF03704">
    <property type="entry name" value="BTAD"/>
    <property type="match status" value="1"/>
</dbReference>
<evidence type="ECO:0000256" key="3">
    <source>
        <dbReference type="ARBA" id="ARBA00023015"/>
    </source>
</evidence>
<dbReference type="EMBL" id="JBBPCC010000016">
    <property type="protein sequence ID" value="MEK8130690.1"/>
    <property type="molecule type" value="Genomic_DNA"/>
</dbReference>
<evidence type="ECO:0000256" key="6">
    <source>
        <dbReference type="PROSITE-ProRule" id="PRU00169"/>
    </source>
</evidence>
<evidence type="ECO:0000256" key="5">
    <source>
        <dbReference type="ARBA" id="ARBA00023163"/>
    </source>
</evidence>
<comment type="caution">
    <text evidence="8">The sequence shown here is derived from an EMBL/GenBank/DDBJ whole genome shotgun (WGS) entry which is preliminary data.</text>
</comment>
<keyword evidence="3" id="KW-0805">Transcription regulation</keyword>
<dbReference type="InterPro" id="IPR001789">
    <property type="entry name" value="Sig_transdc_resp-reg_receiver"/>
</dbReference>
<evidence type="ECO:0000313" key="9">
    <source>
        <dbReference type="Proteomes" id="UP001469365"/>
    </source>
</evidence>
<dbReference type="PROSITE" id="PS50110">
    <property type="entry name" value="RESPONSE_REGULATORY"/>
    <property type="match status" value="1"/>
</dbReference>
<protein>
    <submittedName>
        <fullName evidence="8">Response regulator</fullName>
    </submittedName>
</protein>
<proteinExistence type="inferred from homology"/>
<keyword evidence="2" id="KW-0902">Two-component regulatory system</keyword>
<keyword evidence="5" id="KW-0804">Transcription</keyword>
<reference evidence="8 9" key="1">
    <citation type="submission" date="2024-04" db="EMBL/GenBank/DDBJ databases">
        <title>draft genome sequnece of Paenibacillus filicis.</title>
        <authorList>
            <person name="Kim D.-U."/>
        </authorList>
    </citation>
    <scope>NUCLEOTIDE SEQUENCE [LARGE SCALE GENOMIC DNA]</scope>
    <source>
        <strain evidence="8 9">KACC14197</strain>
    </source>
</reference>
<dbReference type="Proteomes" id="UP001469365">
    <property type="component" value="Unassembled WGS sequence"/>
</dbReference>
<dbReference type="SUPFAM" id="SSF48452">
    <property type="entry name" value="TPR-like"/>
    <property type="match status" value="1"/>
</dbReference>
<evidence type="ECO:0000256" key="1">
    <source>
        <dbReference type="ARBA" id="ARBA00005820"/>
    </source>
</evidence>
<organism evidence="8 9">
    <name type="scientific">Paenibacillus filicis</name>
    <dbReference type="NCBI Taxonomy" id="669464"/>
    <lineage>
        <taxon>Bacteria</taxon>
        <taxon>Bacillati</taxon>
        <taxon>Bacillota</taxon>
        <taxon>Bacilli</taxon>
        <taxon>Bacillales</taxon>
        <taxon>Paenibacillaceae</taxon>
        <taxon>Paenibacillus</taxon>
    </lineage>
</organism>
<dbReference type="InterPro" id="IPR011990">
    <property type="entry name" value="TPR-like_helical_dom_sf"/>
</dbReference>
<dbReference type="Gene3D" id="1.25.40.10">
    <property type="entry name" value="Tetratricopeptide repeat domain"/>
    <property type="match status" value="1"/>
</dbReference>
<sequence>MRAILVDDERLALMQLRHMLEKMIGGVEVVGMYTNPSEVLESARELQPDVVFLDIHMPEINGLQLGSSLQQALPRTEIVFVTGYDQYAVNAFELYALDYVMKPIQQDRLHQTVKRLQHMLEKQENMEAGPVFVDMPPRVCCFNRISFQRPGQSPEPVKWRTSKAQELFAYMLHHREQFLARDTLAELLWPDFDGPRAAQQLYTTIYHIRQTLKNMGLEAVTIAGSGMEIGYTLSMGKARLDCEEWEEGVKALQALTEQNVQEHERMLGLYKGDYLGQLDYLWAENERERLRRIWLQQAERLSDFYAGQNSTEEAIRLYQRMQQLFPYEESGYFSLMKLFESQGNWNAVKELYALLLSKVGNDLESPISESITDWYNERSRQKA</sequence>
<feature type="modified residue" description="4-aspartylphosphate" evidence="6">
    <location>
        <position position="54"/>
    </location>
</feature>
<dbReference type="Gene3D" id="3.40.50.2300">
    <property type="match status" value="1"/>
</dbReference>
<dbReference type="InterPro" id="IPR011006">
    <property type="entry name" value="CheY-like_superfamily"/>
</dbReference>
<accession>A0ABU9DP93</accession>
<comment type="similarity">
    <text evidence="1">Belongs to the AfsR/DnrI/RedD regulatory family.</text>
</comment>
<dbReference type="InterPro" id="IPR016032">
    <property type="entry name" value="Sig_transdc_resp-reg_C-effctor"/>
</dbReference>
<feature type="domain" description="Response regulatory" evidence="7">
    <location>
        <begin position="2"/>
        <end position="117"/>
    </location>
</feature>
<keyword evidence="9" id="KW-1185">Reference proteome</keyword>
<keyword evidence="4" id="KW-0238">DNA-binding</keyword>
<evidence type="ECO:0000313" key="8">
    <source>
        <dbReference type="EMBL" id="MEK8130690.1"/>
    </source>
</evidence>
<evidence type="ECO:0000256" key="2">
    <source>
        <dbReference type="ARBA" id="ARBA00023012"/>
    </source>
</evidence>
<dbReference type="Gene3D" id="1.10.10.10">
    <property type="entry name" value="Winged helix-like DNA-binding domain superfamily/Winged helix DNA-binding domain"/>
    <property type="match status" value="1"/>
</dbReference>
<name>A0ABU9DP93_9BACL</name>
<dbReference type="InterPro" id="IPR005158">
    <property type="entry name" value="BTAD"/>
</dbReference>
<dbReference type="InterPro" id="IPR036388">
    <property type="entry name" value="WH-like_DNA-bd_sf"/>
</dbReference>
<dbReference type="RefSeq" id="WP_341417829.1">
    <property type="nucleotide sequence ID" value="NZ_JBBPCC010000016.1"/>
</dbReference>
<dbReference type="SMART" id="SM00862">
    <property type="entry name" value="Trans_reg_C"/>
    <property type="match status" value="1"/>
</dbReference>
<dbReference type="SMART" id="SM00448">
    <property type="entry name" value="REC"/>
    <property type="match status" value="1"/>
</dbReference>
<dbReference type="Pfam" id="PF00072">
    <property type="entry name" value="Response_reg"/>
    <property type="match status" value="1"/>
</dbReference>
<dbReference type="SUPFAM" id="SSF52172">
    <property type="entry name" value="CheY-like"/>
    <property type="match status" value="1"/>
</dbReference>